<dbReference type="PANTHER" id="PTHR30126">
    <property type="entry name" value="HTH-TYPE TRANSCRIPTIONAL REGULATOR"/>
    <property type="match status" value="1"/>
</dbReference>
<keyword evidence="7" id="KW-1185">Reference proteome</keyword>
<evidence type="ECO:0000256" key="4">
    <source>
        <dbReference type="ARBA" id="ARBA00023163"/>
    </source>
</evidence>
<dbReference type="Pfam" id="PF00126">
    <property type="entry name" value="HTH_1"/>
    <property type="match status" value="1"/>
</dbReference>
<keyword evidence="4" id="KW-0804">Transcription</keyword>
<dbReference type="InterPro" id="IPR005119">
    <property type="entry name" value="LysR_subst-bd"/>
</dbReference>
<accession>A0ABQ6NTP7</accession>
<dbReference type="Gene3D" id="1.10.10.10">
    <property type="entry name" value="Winged helix-like DNA-binding domain superfamily/Winged helix DNA-binding domain"/>
    <property type="match status" value="1"/>
</dbReference>
<dbReference type="InterPro" id="IPR036388">
    <property type="entry name" value="WH-like_DNA-bd_sf"/>
</dbReference>
<gene>
    <name evidence="6" type="ORF">PghCCS26_50630</name>
</gene>
<comment type="caution">
    <text evidence="6">The sequence shown here is derived from an EMBL/GenBank/DDBJ whole genome shotgun (WGS) entry which is preliminary data.</text>
</comment>
<dbReference type="Proteomes" id="UP001285921">
    <property type="component" value="Unassembled WGS sequence"/>
</dbReference>
<comment type="similarity">
    <text evidence="1">Belongs to the LysR transcriptional regulatory family.</text>
</comment>
<dbReference type="SUPFAM" id="SSF53850">
    <property type="entry name" value="Periplasmic binding protein-like II"/>
    <property type="match status" value="1"/>
</dbReference>
<protein>
    <submittedName>
        <fullName evidence="6">LysR family transcriptional regulator</fullName>
    </submittedName>
</protein>
<dbReference type="Pfam" id="PF03466">
    <property type="entry name" value="LysR_substrate"/>
    <property type="match status" value="1"/>
</dbReference>
<dbReference type="PRINTS" id="PR00039">
    <property type="entry name" value="HTHLYSR"/>
</dbReference>
<sequence>MNIDQLEYILEVAKVKSISAASNNLHVTLPAISQSITHLETELGVKLFTRSRHGTFPTAEGTILIEKVSEIIEKVRELREEAQSFTNTISGELRIATIPGPMSLLVKTIAAFKKDFPNIRIEISETHSQEMITSIYQDKIDLGLLVLYKDLEPSVEGLKFTKVMDVSMTCCVNKNSPLALRERVKAEDLLRYPLSLYNEDYIDWYIKHLNEHYGATNLLFTTNNLEAIRQALDDELAITLGLNYSFNYGNYQNYPTYKILDIDLPTAPPVPLGWMQSKSKSNSKIIKNFIHRLQMQFPMPN</sequence>
<dbReference type="InterPro" id="IPR036390">
    <property type="entry name" value="WH_DNA-bd_sf"/>
</dbReference>
<name>A0ABQ6NTP7_9BACL</name>
<proteinExistence type="inferred from homology"/>
<dbReference type="RefSeq" id="WP_317981767.1">
    <property type="nucleotide sequence ID" value="NZ_BTCL01000024.1"/>
</dbReference>
<dbReference type="PANTHER" id="PTHR30126:SF40">
    <property type="entry name" value="HTH-TYPE TRANSCRIPTIONAL REGULATOR GLTR"/>
    <property type="match status" value="1"/>
</dbReference>
<evidence type="ECO:0000256" key="2">
    <source>
        <dbReference type="ARBA" id="ARBA00023015"/>
    </source>
</evidence>
<dbReference type="CDD" id="cd05466">
    <property type="entry name" value="PBP2_LTTR_substrate"/>
    <property type="match status" value="1"/>
</dbReference>
<evidence type="ECO:0000313" key="6">
    <source>
        <dbReference type="EMBL" id="GMK47933.1"/>
    </source>
</evidence>
<dbReference type="EMBL" id="BTCL01000024">
    <property type="protein sequence ID" value="GMK47933.1"/>
    <property type="molecule type" value="Genomic_DNA"/>
</dbReference>
<keyword evidence="2" id="KW-0805">Transcription regulation</keyword>
<dbReference type="PROSITE" id="PS50931">
    <property type="entry name" value="HTH_LYSR"/>
    <property type="match status" value="1"/>
</dbReference>
<evidence type="ECO:0000259" key="5">
    <source>
        <dbReference type="PROSITE" id="PS50931"/>
    </source>
</evidence>
<reference evidence="6 7" key="1">
    <citation type="submission" date="2023-05" db="EMBL/GenBank/DDBJ databases">
        <title>Draft genome of Paenibacillus sp. CCS26.</title>
        <authorList>
            <person name="Akita H."/>
            <person name="Shinto Y."/>
            <person name="Kimura Z."/>
        </authorList>
    </citation>
    <scope>NUCLEOTIDE SEQUENCE [LARGE SCALE GENOMIC DNA]</scope>
    <source>
        <strain evidence="6 7">CCS26</strain>
    </source>
</reference>
<organism evidence="6 7">
    <name type="scientific">Paenibacillus glycanilyticus</name>
    <dbReference type="NCBI Taxonomy" id="126569"/>
    <lineage>
        <taxon>Bacteria</taxon>
        <taxon>Bacillati</taxon>
        <taxon>Bacillota</taxon>
        <taxon>Bacilli</taxon>
        <taxon>Bacillales</taxon>
        <taxon>Paenibacillaceae</taxon>
        <taxon>Paenibacillus</taxon>
    </lineage>
</organism>
<dbReference type="Gene3D" id="3.40.190.290">
    <property type="match status" value="1"/>
</dbReference>
<feature type="domain" description="HTH lysR-type" evidence="5">
    <location>
        <begin position="1"/>
        <end position="58"/>
    </location>
</feature>
<keyword evidence="3" id="KW-0238">DNA-binding</keyword>
<evidence type="ECO:0000256" key="3">
    <source>
        <dbReference type="ARBA" id="ARBA00023125"/>
    </source>
</evidence>
<dbReference type="InterPro" id="IPR000847">
    <property type="entry name" value="LysR_HTH_N"/>
</dbReference>
<evidence type="ECO:0000313" key="7">
    <source>
        <dbReference type="Proteomes" id="UP001285921"/>
    </source>
</evidence>
<evidence type="ECO:0000256" key="1">
    <source>
        <dbReference type="ARBA" id="ARBA00009437"/>
    </source>
</evidence>
<dbReference type="SUPFAM" id="SSF46785">
    <property type="entry name" value="Winged helix' DNA-binding domain"/>
    <property type="match status" value="1"/>
</dbReference>